<sequence>MKPHNLCKSTNVSTEEVWLQVRDHAQEIADSEPQLTALLYDVVLNRASLGEALAARLSRKLSREEMNREELTPLLADIFVNQPRVTQSAAADMMAIFERDAACKSPLEPMIFFKGFMAITTYRIAHHLWHNDRKPLALYFQSICSEVFGVDIHPAAKIGCGLLLDHATGVVIGETAIVEDNVSILHEVTLGGTGKISGNRHPVVRSGVMIGAGSKILGRVEIGRCAKVGAGSVVLTDVPEHVTVAGVPAKIRGKANTPALDMNQCFESGLI</sequence>
<dbReference type="EC" id="2.3.1.30" evidence="3"/>
<dbReference type="FunFam" id="2.160.10.10:FF:000002">
    <property type="entry name" value="Serine acetyltransferase"/>
    <property type="match status" value="1"/>
</dbReference>
<dbReference type="InterPro" id="IPR010493">
    <property type="entry name" value="Ser_AcTrfase_N"/>
</dbReference>
<accession>A0A2S7U5D2</accession>
<evidence type="ECO:0000256" key="7">
    <source>
        <dbReference type="ARBA" id="ARBA00022737"/>
    </source>
</evidence>
<evidence type="ECO:0000256" key="4">
    <source>
        <dbReference type="ARBA" id="ARBA00018522"/>
    </source>
</evidence>
<dbReference type="InterPro" id="IPR053376">
    <property type="entry name" value="Serine_acetyltransferase"/>
</dbReference>
<proteinExistence type="inferred from homology"/>
<comment type="pathway">
    <text evidence="1">Amino-acid biosynthesis; L-cysteine biosynthesis; L-cysteine from L-serine: step 1/2.</text>
</comment>
<dbReference type="InterPro" id="IPR001451">
    <property type="entry name" value="Hexapep"/>
</dbReference>
<evidence type="ECO:0000256" key="3">
    <source>
        <dbReference type="ARBA" id="ARBA00013266"/>
    </source>
</evidence>
<feature type="domain" description="Serine acetyltransferase N-terminal" evidence="10">
    <location>
        <begin position="17"/>
        <end position="121"/>
    </location>
</feature>
<dbReference type="GO" id="GO:0006535">
    <property type="term" value="P:cysteine biosynthetic process from serine"/>
    <property type="evidence" value="ECO:0007669"/>
    <property type="project" value="InterPro"/>
</dbReference>
<evidence type="ECO:0000256" key="6">
    <source>
        <dbReference type="ARBA" id="ARBA00022679"/>
    </source>
</evidence>
<dbReference type="UniPathway" id="UPA00136">
    <property type="reaction ID" value="UER00199"/>
</dbReference>
<evidence type="ECO:0000256" key="2">
    <source>
        <dbReference type="ARBA" id="ARBA00007274"/>
    </source>
</evidence>
<comment type="catalytic activity">
    <reaction evidence="9">
        <text>L-serine + acetyl-CoA = O-acetyl-L-serine + CoA</text>
        <dbReference type="Rhea" id="RHEA:24560"/>
        <dbReference type="ChEBI" id="CHEBI:33384"/>
        <dbReference type="ChEBI" id="CHEBI:57287"/>
        <dbReference type="ChEBI" id="CHEBI:57288"/>
        <dbReference type="ChEBI" id="CHEBI:58340"/>
        <dbReference type="EC" id="2.3.1.30"/>
    </reaction>
</comment>
<dbReference type="Pfam" id="PF00132">
    <property type="entry name" value="Hexapep"/>
    <property type="match status" value="1"/>
</dbReference>
<dbReference type="SUPFAM" id="SSF51161">
    <property type="entry name" value="Trimeric LpxA-like enzymes"/>
    <property type="match status" value="1"/>
</dbReference>
<dbReference type="CDD" id="cd03354">
    <property type="entry name" value="LbH_SAT"/>
    <property type="match status" value="1"/>
</dbReference>
<dbReference type="InterPro" id="IPR045304">
    <property type="entry name" value="LbH_SAT"/>
</dbReference>
<evidence type="ECO:0000256" key="8">
    <source>
        <dbReference type="ARBA" id="ARBA00023315"/>
    </source>
</evidence>
<evidence type="ECO:0000313" key="12">
    <source>
        <dbReference type="Proteomes" id="UP000239907"/>
    </source>
</evidence>
<dbReference type="PANTHER" id="PTHR42811">
    <property type="entry name" value="SERINE ACETYLTRANSFERASE"/>
    <property type="match status" value="1"/>
</dbReference>
<evidence type="ECO:0000256" key="9">
    <source>
        <dbReference type="ARBA" id="ARBA00049486"/>
    </source>
</evidence>
<dbReference type="InterPro" id="IPR018357">
    <property type="entry name" value="Hexapep_transf_CS"/>
</dbReference>
<dbReference type="GO" id="GO:0009001">
    <property type="term" value="F:serine O-acetyltransferase activity"/>
    <property type="evidence" value="ECO:0007669"/>
    <property type="project" value="UniProtKB-EC"/>
</dbReference>
<dbReference type="Pfam" id="PF06426">
    <property type="entry name" value="SATase_N"/>
    <property type="match status" value="1"/>
</dbReference>
<dbReference type="Proteomes" id="UP000239907">
    <property type="component" value="Unassembled WGS sequence"/>
</dbReference>
<dbReference type="Gene3D" id="1.10.3130.10">
    <property type="entry name" value="serine acetyltransferase, domain 1"/>
    <property type="match status" value="1"/>
</dbReference>
<name>A0A2S7U5D2_9BACT</name>
<dbReference type="NCBIfam" id="NF041874">
    <property type="entry name" value="EPS_EpsC"/>
    <property type="match status" value="1"/>
</dbReference>
<gene>
    <name evidence="11" type="ORF">BSZ32_01570</name>
</gene>
<reference evidence="11 12" key="1">
    <citation type="submission" date="2016-12" db="EMBL/GenBank/DDBJ databases">
        <title>Study of bacterial adaptation to deep sea.</title>
        <authorList>
            <person name="Song J."/>
            <person name="Yoshizawa S."/>
            <person name="Kogure K."/>
        </authorList>
    </citation>
    <scope>NUCLEOTIDE SEQUENCE [LARGE SCALE GENOMIC DNA]</scope>
    <source>
        <strain evidence="11 12">SAORIC-165</strain>
    </source>
</reference>
<comment type="similarity">
    <text evidence="2">Belongs to the transferase hexapeptide repeat family.</text>
</comment>
<keyword evidence="8" id="KW-0012">Acyltransferase</keyword>
<organism evidence="11 12">
    <name type="scientific">Rubritalea profundi</name>
    <dbReference type="NCBI Taxonomy" id="1658618"/>
    <lineage>
        <taxon>Bacteria</taxon>
        <taxon>Pseudomonadati</taxon>
        <taxon>Verrucomicrobiota</taxon>
        <taxon>Verrucomicrobiia</taxon>
        <taxon>Verrucomicrobiales</taxon>
        <taxon>Rubritaleaceae</taxon>
        <taxon>Rubritalea</taxon>
    </lineage>
</organism>
<dbReference type="SMART" id="SM00971">
    <property type="entry name" value="SATase_N"/>
    <property type="match status" value="1"/>
</dbReference>
<protein>
    <recommendedName>
        <fullName evidence="4">Serine acetyltransferase</fullName>
        <ecNumber evidence="3">2.3.1.30</ecNumber>
    </recommendedName>
</protein>
<dbReference type="EMBL" id="MQWA01000001">
    <property type="protein sequence ID" value="PQJ30215.1"/>
    <property type="molecule type" value="Genomic_DNA"/>
</dbReference>
<dbReference type="AlphaFoldDB" id="A0A2S7U5D2"/>
<evidence type="ECO:0000256" key="1">
    <source>
        <dbReference type="ARBA" id="ARBA00004876"/>
    </source>
</evidence>
<dbReference type="InterPro" id="IPR011004">
    <property type="entry name" value="Trimer_LpxA-like_sf"/>
</dbReference>
<evidence type="ECO:0000256" key="5">
    <source>
        <dbReference type="ARBA" id="ARBA00022605"/>
    </source>
</evidence>
<dbReference type="GO" id="GO:0005737">
    <property type="term" value="C:cytoplasm"/>
    <property type="evidence" value="ECO:0007669"/>
    <property type="project" value="InterPro"/>
</dbReference>
<comment type="caution">
    <text evidence="11">The sequence shown here is derived from an EMBL/GenBank/DDBJ whole genome shotgun (WGS) entry which is preliminary data.</text>
</comment>
<evidence type="ECO:0000259" key="10">
    <source>
        <dbReference type="SMART" id="SM00971"/>
    </source>
</evidence>
<dbReference type="PROSITE" id="PS00101">
    <property type="entry name" value="HEXAPEP_TRANSFERASES"/>
    <property type="match status" value="1"/>
</dbReference>
<evidence type="ECO:0000313" key="11">
    <source>
        <dbReference type="EMBL" id="PQJ30215.1"/>
    </source>
</evidence>
<keyword evidence="12" id="KW-1185">Reference proteome</keyword>
<dbReference type="NCBIfam" id="TIGR01172">
    <property type="entry name" value="cysE"/>
    <property type="match status" value="1"/>
</dbReference>
<keyword evidence="5" id="KW-0028">Amino-acid biosynthesis</keyword>
<keyword evidence="7" id="KW-0677">Repeat</keyword>
<dbReference type="Gene3D" id="2.160.10.10">
    <property type="entry name" value="Hexapeptide repeat proteins"/>
    <property type="match status" value="1"/>
</dbReference>
<keyword evidence="6 11" id="KW-0808">Transferase</keyword>
<dbReference type="InterPro" id="IPR042122">
    <property type="entry name" value="Ser_AcTrfase_N_sf"/>
</dbReference>
<dbReference type="InterPro" id="IPR005881">
    <property type="entry name" value="Ser_O-AcTrfase"/>
</dbReference>